<dbReference type="CDD" id="cd06173">
    <property type="entry name" value="MFS_MefA_like"/>
    <property type="match status" value="1"/>
</dbReference>
<dbReference type="AlphaFoldDB" id="N6YPX2"/>
<comment type="caution">
    <text evidence="8">The sequence shown here is derived from an EMBL/GenBank/DDBJ whole genome shotgun (WGS) entry which is preliminary data.</text>
</comment>
<evidence type="ECO:0000256" key="2">
    <source>
        <dbReference type="ARBA" id="ARBA00022448"/>
    </source>
</evidence>
<dbReference type="RefSeq" id="WP_004366848.1">
    <property type="nucleotide sequence ID" value="NZ_AMXF01000118.1"/>
</dbReference>
<proteinExistence type="predicted"/>
<feature type="transmembrane region" description="Helical" evidence="7">
    <location>
        <begin position="334"/>
        <end position="359"/>
    </location>
</feature>
<feature type="transmembrane region" description="Helical" evidence="7">
    <location>
        <begin position="263"/>
        <end position="283"/>
    </location>
</feature>
<organism evidence="8 9">
    <name type="scientific">Thauera phenylacetica B4P</name>
    <dbReference type="NCBI Taxonomy" id="1234382"/>
    <lineage>
        <taxon>Bacteria</taxon>
        <taxon>Pseudomonadati</taxon>
        <taxon>Pseudomonadota</taxon>
        <taxon>Betaproteobacteria</taxon>
        <taxon>Rhodocyclales</taxon>
        <taxon>Zoogloeaceae</taxon>
        <taxon>Thauera</taxon>
    </lineage>
</organism>
<evidence type="ECO:0000256" key="5">
    <source>
        <dbReference type="ARBA" id="ARBA00022989"/>
    </source>
</evidence>
<dbReference type="InterPro" id="IPR036259">
    <property type="entry name" value="MFS_trans_sf"/>
</dbReference>
<dbReference type="GO" id="GO:0005886">
    <property type="term" value="C:plasma membrane"/>
    <property type="evidence" value="ECO:0007669"/>
    <property type="project" value="UniProtKB-SubCell"/>
</dbReference>
<dbReference type="EMBL" id="AMXF01000118">
    <property type="protein sequence ID" value="ENO96316.1"/>
    <property type="molecule type" value="Genomic_DNA"/>
</dbReference>
<keyword evidence="4 7" id="KW-0812">Transmembrane</keyword>
<sequence length="442" mass="47050">MSSQFRLLRERRFLPFFLTQFLGAFNDNVYKNALVVLITFQAARLGADSPAVLVNLAAGIFILPFFLFSATAGQLADKYEKSRLIRATKLLEIAVMALAVVGFARMSLPLLLVVLFLMGTQSALFGPVKYAIIPQQLADDELVGGNALVEAATFVAILAGTIVGGLLVMGDAGPGRVAVAVLGVAVLGWWSSRAIPPAAAADPGLRVNWNPLTQTREMLRFMLEARTVFAAIVGISWFWFYGALFLSQFPGFAADHLGGDERAVTLLLALFSVGIGTGSLLCGRLSRGRVEPRRVLPGAIGLSLFALDLWWASPAAGAFAPGQGLDALFARAEVWRVVFDLVMIGVCGGFFIVPLYALVQQRSSPAHRARVIAGNNILNALFMVAAAAMGAGLLAAGFAVPQLFLVTAVLNAVVAAALFACEPAFRRRSAAPTSRPGPRRFL</sequence>
<dbReference type="InterPro" id="IPR011701">
    <property type="entry name" value="MFS"/>
</dbReference>
<evidence type="ECO:0000256" key="4">
    <source>
        <dbReference type="ARBA" id="ARBA00022692"/>
    </source>
</evidence>
<keyword evidence="2" id="KW-0813">Transport</keyword>
<dbReference type="PANTHER" id="PTHR43266:SF2">
    <property type="entry name" value="MAJOR FACILITATOR SUPERFAMILY (MFS) PROFILE DOMAIN-CONTAINING PROTEIN"/>
    <property type="match status" value="1"/>
</dbReference>
<evidence type="ECO:0000313" key="8">
    <source>
        <dbReference type="EMBL" id="ENO96316.1"/>
    </source>
</evidence>
<keyword evidence="6 7" id="KW-0472">Membrane</keyword>
<keyword evidence="3" id="KW-1003">Cell membrane</keyword>
<evidence type="ECO:0000256" key="3">
    <source>
        <dbReference type="ARBA" id="ARBA00022475"/>
    </source>
</evidence>
<gene>
    <name evidence="8" type="ORF">C667_14599</name>
</gene>
<evidence type="ECO:0000256" key="6">
    <source>
        <dbReference type="ARBA" id="ARBA00023136"/>
    </source>
</evidence>
<dbReference type="Gene3D" id="1.20.1250.20">
    <property type="entry name" value="MFS general substrate transporter like domains"/>
    <property type="match status" value="1"/>
</dbReference>
<feature type="transmembrane region" description="Helical" evidence="7">
    <location>
        <begin position="295"/>
        <end position="314"/>
    </location>
</feature>
<keyword evidence="5 7" id="KW-1133">Transmembrane helix</keyword>
<dbReference type="OrthoDB" id="9803968at2"/>
<dbReference type="GO" id="GO:0022857">
    <property type="term" value="F:transmembrane transporter activity"/>
    <property type="evidence" value="ECO:0007669"/>
    <property type="project" value="InterPro"/>
</dbReference>
<feature type="transmembrane region" description="Helical" evidence="7">
    <location>
        <begin position="50"/>
        <end position="72"/>
    </location>
</feature>
<reference evidence="8 9" key="1">
    <citation type="submission" date="2012-09" db="EMBL/GenBank/DDBJ databases">
        <title>Draft Genome Sequences of 6 Strains from Genus Thauera.</title>
        <authorList>
            <person name="Liu B."/>
            <person name="Shapleigh J.P."/>
            <person name="Frostegard A.H."/>
        </authorList>
    </citation>
    <scope>NUCLEOTIDE SEQUENCE [LARGE SCALE GENOMIC DNA]</scope>
    <source>
        <strain evidence="8 9">B4P</strain>
    </source>
</reference>
<dbReference type="SUPFAM" id="SSF103473">
    <property type="entry name" value="MFS general substrate transporter"/>
    <property type="match status" value="1"/>
</dbReference>
<feature type="transmembrane region" description="Helical" evidence="7">
    <location>
        <begin position="93"/>
        <end position="118"/>
    </location>
</feature>
<name>N6YPX2_9RHOO</name>
<keyword evidence="9" id="KW-1185">Reference proteome</keyword>
<protein>
    <submittedName>
        <fullName evidence="8">Major facilitator superfamily protein</fullName>
    </submittedName>
</protein>
<accession>N6YPX2</accession>
<dbReference type="Pfam" id="PF07690">
    <property type="entry name" value="MFS_1"/>
    <property type="match status" value="1"/>
</dbReference>
<dbReference type="Proteomes" id="UP000013047">
    <property type="component" value="Unassembled WGS sequence"/>
</dbReference>
<feature type="transmembrane region" description="Helical" evidence="7">
    <location>
        <begin position="228"/>
        <end position="251"/>
    </location>
</feature>
<evidence type="ECO:0000313" key="9">
    <source>
        <dbReference type="Proteomes" id="UP000013047"/>
    </source>
</evidence>
<dbReference type="PANTHER" id="PTHR43266">
    <property type="entry name" value="MACROLIDE-EFFLUX PROTEIN"/>
    <property type="match status" value="1"/>
</dbReference>
<comment type="subcellular location">
    <subcellularLocation>
        <location evidence="1">Cell membrane</location>
        <topology evidence="1">Multi-pass membrane protein</topology>
    </subcellularLocation>
</comment>
<evidence type="ECO:0000256" key="1">
    <source>
        <dbReference type="ARBA" id="ARBA00004651"/>
    </source>
</evidence>
<feature type="transmembrane region" description="Helical" evidence="7">
    <location>
        <begin position="147"/>
        <end position="168"/>
    </location>
</feature>
<feature type="transmembrane region" description="Helical" evidence="7">
    <location>
        <begin position="380"/>
        <end position="398"/>
    </location>
</feature>
<evidence type="ECO:0000256" key="7">
    <source>
        <dbReference type="SAM" id="Phobius"/>
    </source>
</evidence>
<feature type="transmembrane region" description="Helical" evidence="7">
    <location>
        <begin position="404"/>
        <end position="425"/>
    </location>
</feature>